<dbReference type="SUPFAM" id="SSF56601">
    <property type="entry name" value="beta-lactamase/transpeptidase-like"/>
    <property type="match status" value="1"/>
</dbReference>
<dbReference type="Gene3D" id="3.40.710.10">
    <property type="entry name" value="DD-peptidase/beta-lactamase superfamily"/>
    <property type="match status" value="1"/>
</dbReference>
<dbReference type="InterPro" id="IPR001466">
    <property type="entry name" value="Beta-lactam-related"/>
</dbReference>
<organism evidence="3 4">
    <name type="scientific">Leifsonia soli</name>
    <dbReference type="NCBI Taxonomy" id="582665"/>
    <lineage>
        <taxon>Bacteria</taxon>
        <taxon>Bacillati</taxon>
        <taxon>Actinomycetota</taxon>
        <taxon>Actinomycetes</taxon>
        <taxon>Micrococcales</taxon>
        <taxon>Microbacteriaceae</taxon>
        <taxon>Leifsonia</taxon>
    </lineage>
</organism>
<keyword evidence="1" id="KW-0378">Hydrolase</keyword>
<evidence type="ECO:0000313" key="4">
    <source>
        <dbReference type="Proteomes" id="UP000589620"/>
    </source>
</evidence>
<comment type="caution">
    <text evidence="3">The sequence shown here is derived from an EMBL/GenBank/DDBJ whole genome shotgun (WGS) entry which is preliminary data.</text>
</comment>
<sequence length="391" mass="40253">MSGLQTYVDRLLGLGGPGTHPASAIVGVRTTAGVEVGCGGWAAPSGAGAEAVPMSRDLLLDLASVTKVAATTVMVMRLVDEGRLHLDDPVREHLPAFRGGDKDGVTLEQLLTHTAGLQPWWPLYLETTDRDAAIARAQELPLASAPGTEWRYSDFGLILAGAVVERVTGRPLSDAYRAMVAEPLGLTSEYGPVPAASAVTSADSDAYEFRMIATGTPFPVPFRPDGFDGWRGGPIRGEVDDGNAAHALGGVSGHAGLFSTVDDLLALGAALRDGFVSDDVLHAFSRPSAVDPGQAVGFRLSTIAVGGRSVTLLGHGGFTGTWFGFGLDADVVVAGAAMRLAGTTGPLPRDADHDTRPSPVTGDAIQSVLLDAAAAALAAEASPVTTNAEER</sequence>
<evidence type="ECO:0000256" key="1">
    <source>
        <dbReference type="ARBA" id="ARBA00022801"/>
    </source>
</evidence>
<keyword evidence="4" id="KW-1185">Reference proteome</keyword>
<dbReference type="Pfam" id="PF00144">
    <property type="entry name" value="Beta-lactamase"/>
    <property type="match status" value="1"/>
</dbReference>
<evidence type="ECO:0000313" key="3">
    <source>
        <dbReference type="EMBL" id="NYD74983.1"/>
    </source>
</evidence>
<feature type="domain" description="Beta-lactamase-related" evidence="2">
    <location>
        <begin position="50"/>
        <end position="337"/>
    </location>
</feature>
<dbReference type="PANTHER" id="PTHR43283">
    <property type="entry name" value="BETA-LACTAMASE-RELATED"/>
    <property type="match status" value="1"/>
</dbReference>
<gene>
    <name evidence="3" type="ORF">BJ963_002502</name>
</gene>
<dbReference type="AlphaFoldDB" id="A0A852T2A4"/>
<evidence type="ECO:0000259" key="2">
    <source>
        <dbReference type="Pfam" id="PF00144"/>
    </source>
</evidence>
<proteinExistence type="predicted"/>
<dbReference type="Proteomes" id="UP000589620">
    <property type="component" value="Unassembled WGS sequence"/>
</dbReference>
<dbReference type="InterPro" id="IPR012338">
    <property type="entry name" value="Beta-lactam/transpept-like"/>
</dbReference>
<dbReference type="EMBL" id="JACCBJ010000001">
    <property type="protein sequence ID" value="NYD74983.1"/>
    <property type="molecule type" value="Genomic_DNA"/>
</dbReference>
<dbReference type="InterPro" id="IPR050789">
    <property type="entry name" value="Diverse_Enzym_Activities"/>
</dbReference>
<dbReference type="RefSeq" id="WP_179457042.1">
    <property type="nucleotide sequence ID" value="NZ_BAAAPX010000001.1"/>
</dbReference>
<dbReference type="PANTHER" id="PTHR43283:SF11">
    <property type="entry name" value="BETA-LACTAMASE-RELATED DOMAIN-CONTAINING PROTEIN"/>
    <property type="match status" value="1"/>
</dbReference>
<dbReference type="GO" id="GO:0016787">
    <property type="term" value="F:hydrolase activity"/>
    <property type="evidence" value="ECO:0007669"/>
    <property type="project" value="UniProtKB-KW"/>
</dbReference>
<protein>
    <submittedName>
        <fullName evidence="3">CubicO group peptidase (Beta-lactamase class C family)</fullName>
    </submittedName>
</protein>
<accession>A0A852T2A4</accession>
<reference evidence="3 4" key="1">
    <citation type="submission" date="2020-07" db="EMBL/GenBank/DDBJ databases">
        <title>Sequencing the genomes of 1000 actinobacteria strains.</title>
        <authorList>
            <person name="Klenk H.-P."/>
        </authorList>
    </citation>
    <scope>NUCLEOTIDE SEQUENCE [LARGE SCALE GENOMIC DNA]</scope>
    <source>
        <strain evidence="3 4">DSM 23871</strain>
    </source>
</reference>
<name>A0A852T2A4_9MICO</name>